<keyword evidence="6" id="KW-0539">Nucleus</keyword>
<dbReference type="InterPro" id="IPR036236">
    <property type="entry name" value="Znf_C2H2_sf"/>
</dbReference>
<dbReference type="Gene3D" id="3.30.160.60">
    <property type="entry name" value="Classic Zinc Finger"/>
    <property type="match status" value="3"/>
</dbReference>
<dbReference type="PROSITE" id="PS50157">
    <property type="entry name" value="ZINC_FINGER_C2H2_2"/>
    <property type="match status" value="6"/>
</dbReference>
<feature type="domain" description="C2H2-type" evidence="8">
    <location>
        <begin position="116"/>
        <end position="140"/>
    </location>
</feature>
<evidence type="ECO:0000256" key="7">
    <source>
        <dbReference type="PROSITE-ProRule" id="PRU00042"/>
    </source>
</evidence>
<dbReference type="Pfam" id="PF12874">
    <property type="entry name" value="zf-met"/>
    <property type="match status" value="3"/>
</dbReference>
<dbReference type="InterPro" id="IPR013087">
    <property type="entry name" value="Znf_C2H2_type"/>
</dbReference>
<evidence type="ECO:0000256" key="5">
    <source>
        <dbReference type="ARBA" id="ARBA00022833"/>
    </source>
</evidence>
<sequence length="332" mass="37938">MPSLCTPCDRSFSSDEALQQHLQTSRVHALFDCNTCHRKFKTKDALEQHLKTSPIHLPSVNCEACGRSFKSDEALQQHLQSPAHAPSFDCESCDRSFKSDEALKQHMKSPVHDPLFPCKNCDRSFKSAEALKQHMKSPAHDSTLNCQTCNRRFQSKGALEDHLRNSPVHGQKSKTPLDTFFGSFRRFKYDPSLPPATSFGKLRDQKGWERGDPEGEEAWERYQAALAAELETWFGAEDDLTAWHSLCRAIGIEPPPQTCALCQKAARNTHVNIVDLIHWRRNESQKKVQIFRDVAELRAYTRGTGKIFHSHHGRDEHGGNMVLRHLLRRIFR</sequence>
<dbReference type="Proteomes" id="UP000766486">
    <property type="component" value="Unassembled WGS sequence"/>
</dbReference>
<dbReference type="EMBL" id="CABFNS010000600">
    <property type="protein sequence ID" value="VUC22459.1"/>
    <property type="molecule type" value="Genomic_DNA"/>
</dbReference>
<keyword evidence="3" id="KW-0677">Repeat</keyword>
<evidence type="ECO:0000256" key="1">
    <source>
        <dbReference type="ARBA" id="ARBA00004123"/>
    </source>
</evidence>
<dbReference type="InterPro" id="IPR022755">
    <property type="entry name" value="Znf_C2H2_jaz"/>
</dbReference>
<evidence type="ECO:0000256" key="3">
    <source>
        <dbReference type="ARBA" id="ARBA00022737"/>
    </source>
</evidence>
<dbReference type="Pfam" id="PF12171">
    <property type="entry name" value="zf-C2H2_jaz"/>
    <property type="match status" value="2"/>
</dbReference>
<feature type="domain" description="C2H2-type" evidence="8">
    <location>
        <begin position="88"/>
        <end position="117"/>
    </location>
</feature>
<feature type="domain" description="C2H2-type" evidence="8">
    <location>
        <begin position="60"/>
        <end position="85"/>
    </location>
</feature>
<dbReference type="PROSITE" id="PS00028">
    <property type="entry name" value="ZINC_FINGER_C2H2_1"/>
    <property type="match status" value="3"/>
</dbReference>
<gene>
    <name evidence="9" type="ORF">CLO192961_LOCUS86377</name>
</gene>
<evidence type="ECO:0000256" key="2">
    <source>
        <dbReference type="ARBA" id="ARBA00022723"/>
    </source>
</evidence>
<dbReference type="SMART" id="SM00355">
    <property type="entry name" value="ZnF_C2H2"/>
    <property type="match status" value="6"/>
</dbReference>
<comment type="caution">
    <text evidence="9">The sequence shown here is derived from an EMBL/GenBank/DDBJ whole genome shotgun (WGS) entry which is preliminary data.</text>
</comment>
<organism evidence="9 10">
    <name type="scientific">Bionectria ochroleuca</name>
    <name type="common">Gliocladium roseum</name>
    <dbReference type="NCBI Taxonomy" id="29856"/>
    <lineage>
        <taxon>Eukaryota</taxon>
        <taxon>Fungi</taxon>
        <taxon>Dikarya</taxon>
        <taxon>Ascomycota</taxon>
        <taxon>Pezizomycotina</taxon>
        <taxon>Sordariomycetes</taxon>
        <taxon>Hypocreomycetidae</taxon>
        <taxon>Hypocreales</taxon>
        <taxon>Bionectriaceae</taxon>
        <taxon>Clonostachys</taxon>
    </lineage>
</organism>
<evidence type="ECO:0000259" key="8">
    <source>
        <dbReference type="PROSITE" id="PS50157"/>
    </source>
</evidence>
<dbReference type="InterPro" id="IPR050331">
    <property type="entry name" value="Zinc_finger"/>
</dbReference>
<dbReference type="Pfam" id="PF00096">
    <property type="entry name" value="zf-C2H2"/>
    <property type="match status" value="1"/>
</dbReference>
<evidence type="ECO:0000256" key="6">
    <source>
        <dbReference type="ARBA" id="ARBA00023242"/>
    </source>
</evidence>
<feature type="domain" description="C2H2-type" evidence="8">
    <location>
        <begin position="144"/>
        <end position="174"/>
    </location>
</feature>
<evidence type="ECO:0000313" key="9">
    <source>
        <dbReference type="EMBL" id="VUC22459.1"/>
    </source>
</evidence>
<keyword evidence="5" id="KW-0862">Zinc</keyword>
<protein>
    <recommendedName>
        <fullName evidence="8">C2H2-type domain-containing protein</fullName>
    </recommendedName>
</protein>
<keyword evidence="10" id="KW-1185">Reference proteome</keyword>
<accession>A0ABY6TUX3</accession>
<name>A0ABY6TUX3_BIOOC</name>
<evidence type="ECO:0000313" key="10">
    <source>
        <dbReference type="Proteomes" id="UP000766486"/>
    </source>
</evidence>
<keyword evidence="4 7" id="KW-0863">Zinc-finger</keyword>
<keyword evidence="2" id="KW-0479">Metal-binding</keyword>
<proteinExistence type="predicted"/>
<dbReference type="PANTHER" id="PTHR16515">
    <property type="entry name" value="PR DOMAIN ZINC FINGER PROTEIN"/>
    <property type="match status" value="1"/>
</dbReference>
<feature type="domain" description="C2H2-type" evidence="8">
    <location>
        <begin position="3"/>
        <end position="29"/>
    </location>
</feature>
<feature type="domain" description="C2H2-type" evidence="8">
    <location>
        <begin position="31"/>
        <end position="56"/>
    </location>
</feature>
<evidence type="ECO:0000256" key="4">
    <source>
        <dbReference type="ARBA" id="ARBA00022771"/>
    </source>
</evidence>
<comment type="subcellular location">
    <subcellularLocation>
        <location evidence="1">Nucleus</location>
    </subcellularLocation>
</comment>
<dbReference type="PANTHER" id="PTHR16515:SF49">
    <property type="entry name" value="GASTRULA ZINC FINGER PROTEIN XLCGF49.1-LIKE-RELATED"/>
    <property type="match status" value="1"/>
</dbReference>
<reference evidence="9 10" key="1">
    <citation type="submission" date="2019-06" db="EMBL/GenBank/DDBJ databases">
        <authorList>
            <person name="Broberg M."/>
        </authorList>
    </citation>
    <scope>NUCLEOTIDE SEQUENCE [LARGE SCALE GENOMIC DNA]</scope>
</reference>
<dbReference type="SUPFAM" id="SSF57667">
    <property type="entry name" value="beta-beta-alpha zinc fingers"/>
    <property type="match status" value="3"/>
</dbReference>